<dbReference type="EMBL" id="GGEC01070502">
    <property type="protein sequence ID" value="MBX50986.1"/>
    <property type="molecule type" value="Transcribed_RNA"/>
</dbReference>
<protein>
    <submittedName>
        <fullName evidence="1">Uncharacterized protein</fullName>
    </submittedName>
</protein>
<name>A0A2P2P8A9_RHIMU</name>
<proteinExistence type="predicted"/>
<accession>A0A2P2P8A9</accession>
<evidence type="ECO:0000313" key="1">
    <source>
        <dbReference type="EMBL" id="MBX50986.1"/>
    </source>
</evidence>
<dbReference type="AlphaFoldDB" id="A0A2P2P8A9"/>
<sequence>MKIRNTNTRTHTEAHKHW</sequence>
<organism evidence="1">
    <name type="scientific">Rhizophora mucronata</name>
    <name type="common">Asiatic mangrove</name>
    <dbReference type="NCBI Taxonomy" id="61149"/>
    <lineage>
        <taxon>Eukaryota</taxon>
        <taxon>Viridiplantae</taxon>
        <taxon>Streptophyta</taxon>
        <taxon>Embryophyta</taxon>
        <taxon>Tracheophyta</taxon>
        <taxon>Spermatophyta</taxon>
        <taxon>Magnoliopsida</taxon>
        <taxon>eudicotyledons</taxon>
        <taxon>Gunneridae</taxon>
        <taxon>Pentapetalae</taxon>
        <taxon>rosids</taxon>
        <taxon>fabids</taxon>
        <taxon>Malpighiales</taxon>
        <taxon>Rhizophoraceae</taxon>
        <taxon>Rhizophora</taxon>
    </lineage>
</organism>
<reference evidence="1" key="1">
    <citation type="submission" date="2018-02" db="EMBL/GenBank/DDBJ databases">
        <title>Rhizophora mucronata_Transcriptome.</title>
        <authorList>
            <person name="Meera S.P."/>
            <person name="Sreeshan A."/>
            <person name="Augustine A."/>
        </authorList>
    </citation>
    <scope>NUCLEOTIDE SEQUENCE</scope>
    <source>
        <tissue evidence="1">Leaf</tissue>
    </source>
</reference>